<sequence length="562" mass="63424">MTTSALYSSKSRTKSTSSMPFCRKLPPQKQRLGFARFPSAYYHYIIITIYCFAVPSSSVLCSICSAYCNLCPRYLVTELVDLDSFSTRSTLKKILESDEDKQVVETAIRRIDSRIKSFHLEITMSIENKMDNSSIDAALRILYNASATEAIHDAAESFTRPPCHPNTRLEILNDLTTWSQDISDSTSQILWMHGPAGTGKSAIAQSFCEQVRDQSSLGASFFFKRGHSSRGNATKLWPTIAYQLALIYPSFKAAIALRLTTNPALVDKLLPDQLQRLVIEPYHDIDTSDGRNLVMVIDGLDECEDETRQQELLRCLPNLASLSMLRILIVSRPEDHIKRVFGEAALSCLHLSVPASYGDVKVYLTDEFKRIREDHGVVASWPEEDLIWHITQKSSGHFIYAATVIRFVEDKYCDPVDQLAIVTDLQPSEQDSNFVSPFPALDELYLQILRKVPVQLPLSRVISVIAARVNSNLSIAQIGQLLGLKPEKISLTTKRLHSLIRWIFDGGEQYMSVYHASFLDFLCDCNRSRNFHFSDIDRQNLATDTLEALSQNSSHIDELHLP</sequence>
<dbReference type="InterPro" id="IPR007111">
    <property type="entry name" value="NACHT_NTPase"/>
</dbReference>
<organism evidence="4 5">
    <name type="scientific">Favolaschia claudopus</name>
    <dbReference type="NCBI Taxonomy" id="2862362"/>
    <lineage>
        <taxon>Eukaryota</taxon>
        <taxon>Fungi</taxon>
        <taxon>Dikarya</taxon>
        <taxon>Basidiomycota</taxon>
        <taxon>Agaricomycotina</taxon>
        <taxon>Agaricomycetes</taxon>
        <taxon>Agaricomycetidae</taxon>
        <taxon>Agaricales</taxon>
        <taxon>Marasmiineae</taxon>
        <taxon>Mycenaceae</taxon>
        <taxon>Favolaschia</taxon>
    </lineage>
</organism>
<dbReference type="SUPFAM" id="SSF52540">
    <property type="entry name" value="P-loop containing nucleoside triphosphate hydrolases"/>
    <property type="match status" value="1"/>
</dbReference>
<keyword evidence="1" id="KW-0677">Repeat</keyword>
<dbReference type="PANTHER" id="PTHR10039">
    <property type="entry name" value="AMELOGENIN"/>
    <property type="match status" value="1"/>
</dbReference>
<feature type="domain" description="NACHT" evidence="3">
    <location>
        <begin position="188"/>
        <end position="333"/>
    </location>
</feature>
<protein>
    <recommendedName>
        <fullName evidence="3">NACHT domain-containing protein</fullName>
    </recommendedName>
</protein>
<evidence type="ECO:0000256" key="1">
    <source>
        <dbReference type="ARBA" id="ARBA00022737"/>
    </source>
</evidence>
<feature type="compositionally biased region" description="Low complexity" evidence="2">
    <location>
        <begin position="8"/>
        <end position="18"/>
    </location>
</feature>
<dbReference type="PROSITE" id="PS50837">
    <property type="entry name" value="NACHT"/>
    <property type="match status" value="1"/>
</dbReference>
<evidence type="ECO:0000259" key="3">
    <source>
        <dbReference type="PROSITE" id="PS50837"/>
    </source>
</evidence>
<dbReference type="Pfam" id="PF24883">
    <property type="entry name" value="NPHP3_N"/>
    <property type="match status" value="1"/>
</dbReference>
<evidence type="ECO:0000313" key="4">
    <source>
        <dbReference type="EMBL" id="KAK6974935.1"/>
    </source>
</evidence>
<evidence type="ECO:0000256" key="2">
    <source>
        <dbReference type="SAM" id="MobiDB-lite"/>
    </source>
</evidence>
<gene>
    <name evidence="4" type="ORF">R3P38DRAFT_2667794</name>
</gene>
<name>A0AAV9ZAF4_9AGAR</name>
<reference evidence="4 5" key="1">
    <citation type="journal article" date="2024" name="J Genomics">
        <title>Draft genome sequencing and assembly of Favolaschia claudopus CIRM-BRFM 2984 isolated from oak limbs.</title>
        <authorList>
            <person name="Navarro D."/>
            <person name="Drula E."/>
            <person name="Chaduli D."/>
            <person name="Cazenave R."/>
            <person name="Ahrendt S."/>
            <person name="Wang J."/>
            <person name="Lipzen A."/>
            <person name="Daum C."/>
            <person name="Barry K."/>
            <person name="Grigoriev I.V."/>
            <person name="Favel A."/>
            <person name="Rosso M.N."/>
            <person name="Martin F."/>
        </authorList>
    </citation>
    <scope>NUCLEOTIDE SEQUENCE [LARGE SCALE GENOMIC DNA]</scope>
    <source>
        <strain evidence="4 5">CIRM-BRFM 2984</strain>
    </source>
</reference>
<dbReference type="EMBL" id="JAWWNJ010000178">
    <property type="protein sequence ID" value="KAK6974935.1"/>
    <property type="molecule type" value="Genomic_DNA"/>
</dbReference>
<dbReference type="Proteomes" id="UP001362999">
    <property type="component" value="Unassembled WGS sequence"/>
</dbReference>
<comment type="caution">
    <text evidence="4">The sequence shown here is derived from an EMBL/GenBank/DDBJ whole genome shotgun (WGS) entry which is preliminary data.</text>
</comment>
<dbReference type="PANTHER" id="PTHR10039:SF17">
    <property type="entry name" value="FUNGAL STAND N-TERMINAL GOODBYE DOMAIN-CONTAINING PROTEIN-RELATED"/>
    <property type="match status" value="1"/>
</dbReference>
<feature type="region of interest" description="Disordered" evidence="2">
    <location>
        <begin position="1"/>
        <end position="20"/>
    </location>
</feature>
<dbReference type="Gene3D" id="3.40.50.300">
    <property type="entry name" value="P-loop containing nucleotide triphosphate hydrolases"/>
    <property type="match status" value="1"/>
</dbReference>
<dbReference type="AlphaFoldDB" id="A0AAV9ZAF4"/>
<accession>A0AAV9ZAF4</accession>
<dbReference type="InterPro" id="IPR056884">
    <property type="entry name" value="NPHP3-like_N"/>
</dbReference>
<dbReference type="InterPro" id="IPR027417">
    <property type="entry name" value="P-loop_NTPase"/>
</dbReference>
<proteinExistence type="predicted"/>
<keyword evidence="5" id="KW-1185">Reference proteome</keyword>
<evidence type="ECO:0000313" key="5">
    <source>
        <dbReference type="Proteomes" id="UP001362999"/>
    </source>
</evidence>